<name>A0A5N1JL06_9BACT</name>
<evidence type="ECO:0000313" key="2">
    <source>
        <dbReference type="Proteomes" id="UP000326344"/>
    </source>
</evidence>
<dbReference type="AlphaFoldDB" id="A0A5N1JL06"/>
<dbReference type="Gene3D" id="1.10.10.10">
    <property type="entry name" value="Winged helix-like DNA-binding domain superfamily/Winged helix DNA-binding domain"/>
    <property type="match status" value="1"/>
</dbReference>
<dbReference type="EMBL" id="VTWS01000001">
    <property type="protein sequence ID" value="KAA9356854.1"/>
    <property type="molecule type" value="Genomic_DNA"/>
</dbReference>
<dbReference type="RefSeq" id="WP_138994182.1">
    <property type="nucleotide sequence ID" value="NZ_VTWS01000001.1"/>
</dbReference>
<protein>
    <submittedName>
        <fullName evidence="1">Uncharacterized protein</fullName>
    </submittedName>
</protein>
<accession>A0A5N1JL06</accession>
<keyword evidence="2" id="KW-1185">Reference proteome</keyword>
<evidence type="ECO:0000313" key="1">
    <source>
        <dbReference type="EMBL" id="KAA9356854.1"/>
    </source>
</evidence>
<proteinExistence type="predicted"/>
<gene>
    <name evidence="1" type="ORF">F0P93_03685</name>
</gene>
<organism evidence="1 2">
    <name type="scientific">Larkinella humicola</name>
    <dbReference type="NCBI Taxonomy" id="2607654"/>
    <lineage>
        <taxon>Bacteria</taxon>
        <taxon>Pseudomonadati</taxon>
        <taxon>Bacteroidota</taxon>
        <taxon>Cytophagia</taxon>
        <taxon>Cytophagales</taxon>
        <taxon>Spirosomataceae</taxon>
        <taxon>Larkinella</taxon>
    </lineage>
</organism>
<reference evidence="1 2" key="1">
    <citation type="submission" date="2019-09" db="EMBL/GenBank/DDBJ databases">
        <title>Genome Sequence of Larkinella sp MA1.</title>
        <authorList>
            <person name="Srinivasan S."/>
        </authorList>
    </citation>
    <scope>NUCLEOTIDE SEQUENCE [LARGE SCALE GENOMIC DNA]</scope>
    <source>
        <strain evidence="1 2">MA1</strain>
    </source>
</reference>
<sequence length="261" mass="29498">MSPELTLSQAEVFHLHKRLSEIKTETGNPSILDDVFEKLETFVKSYIPAPTSDSAIIFSSIPVYQNESDEIPEKGIPGVHILSIARRFPKWVDHFITWGLDTAGLPSGFVALPFQYSGDVDGALRDGNSYSAIRQESLFVLIIRTSGIRDAEHFRTAYDQICEYYRQRYKLVPALDASDINTRLRVGHDPSIKQDFTRPIIPFEDLKFPLDSVIQPNEMSNDILILKVNALIQEGKSQRKIGQELGIPQPRISRLIAKSKE</sequence>
<dbReference type="InterPro" id="IPR036388">
    <property type="entry name" value="WH-like_DNA-bd_sf"/>
</dbReference>
<dbReference type="Proteomes" id="UP000326344">
    <property type="component" value="Unassembled WGS sequence"/>
</dbReference>
<comment type="caution">
    <text evidence="1">The sequence shown here is derived from an EMBL/GenBank/DDBJ whole genome shotgun (WGS) entry which is preliminary data.</text>
</comment>